<dbReference type="Proteomes" id="UP000002009">
    <property type="component" value="Chromosome 2"/>
</dbReference>
<sequence>METRARDRADSNPVPSEVRRVPSPLGDARSSDATGPATAAEVGVAGDGPMRAPRGGVAPVYSTLSADGRTVESFDGPGVPYAHKFTSVRSTAGGAPRGIATLGGVVATDLICWDHYFGRACGGVGDDPKEVPGSIPTAAGPPCGLCHDLGDVTTVCSGRIREALGQLKVGKAVRRGRSFCRWGDGCTKRHPSDEHVRSTLFEWYKANKANDANGEPEWSVTGAGAARFRAKDDDGRASATSRMENVGEKNDGKKPTTQTTAVGDRARETLSTEETLSQDEDPLLLEETPERRERAIERIRARFHRKSAESPYLSRFTSEPFFDVLVADPRTRRLLSHKKSHKEVTEAYGTYERVRELLPRLDPTWSHLKPETVVETVVKTPGPGPVIFDACSGRGVTAALLSFWFPDAKIVMMDSNGAMDLSHVRALPNRNVVFRHVDLYGASVVEVIRKETAGDGNYSDGEGLQKRRRTAVLVGTHLCGALSPRLIDLCFGLDEVDGMVLCPCCIKGQLGGDCMRAAKKRGVSAYVVLCETFARLCEREVGLFYGTKKEEVGVGEKKEEVGVGEKKEEVGVGEVGFDPGTVGSVSVRADPGVCSPVNCFITVAKGAGGACGAC</sequence>
<protein>
    <recommendedName>
        <fullName evidence="4">Methyltransferase domain-containing protein</fullName>
    </recommendedName>
</protein>
<evidence type="ECO:0008006" key="4">
    <source>
        <dbReference type="Google" id="ProtNLM"/>
    </source>
</evidence>
<dbReference type="OrthoDB" id="206598at2759"/>
<dbReference type="AlphaFoldDB" id="C1DZ60"/>
<name>C1DZ60_MICCC</name>
<dbReference type="EMBL" id="CP001323">
    <property type="protein sequence ID" value="ACO61552.1"/>
    <property type="molecule type" value="Genomic_DNA"/>
</dbReference>
<evidence type="ECO:0000256" key="1">
    <source>
        <dbReference type="SAM" id="MobiDB-lite"/>
    </source>
</evidence>
<accession>C1DZ60</accession>
<dbReference type="InParanoid" id="C1DZ60"/>
<dbReference type="eggNOG" id="ENOG502RZJ8">
    <property type="taxonomic scope" value="Eukaryota"/>
</dbReference>
<gene>
    <name evidence="2" type="ORF">MICPUN_55705</name>
</gene>
<feature type="region of interest" description="Disordered" evidence="1">
    <location>
        <begin position="229"/>
        <end position="280"/>
    </location>
</feature>
<reference evidence="2 3" key="1">
    <citation type="journal article" date="2009" name="Science">
        <title>Green evolution and dynamic adaptations revealed by genomes of the marine picoeukaryotes Micromonas.</title>
        <authorList>
            <person name="Worden A.Z."/>
            <person name="Lee J.H."/>
            <person name="Mock T."/>
            <person name="Rouze P."/>
            <person name="Simmons M.P."/>
            <person name="Aerts A.L."/>
            <person name="Allen A.E."/>
            <person name="Cuvelier M.L."/>
            <person name="Derelle E."/>
            <person name="Everett M.V."/>
            <person name="Foulon E."/>
            <person name="Grimwood J."/>
            <person name="Gundlach H."/>
            <person name="Henrissat B."/>
            <person name="Napoli C."/>
            <person name="McDonald S.M."/>
            <person name="Parker M.S."/>
            <person name="Rombauts S."/>
            <person name="Salamov A."/>
            <person name="Von Dassow P."/>
            <person name="Badger J.H."/>
            <person name="Coutinho P.M."/>
            <person name="Demir E."/>
            <person name="Dubchak I."/>
            <person name="Gentemann C."/>
            <person name="Eikrem W."/>
            <person name="Gready J.E."/>
            <person name="John U."/>
            <person name="Lanier W."/>
            <person name="Lindquist E.A."/>
            <person name="Lucas S."/>
            <person name="Mayer K.F."/>
            <person name="Moreau H."/>
            <person name="Not F."/>
            <person name="Otillar R."/>
            <person name="Panaud O."/>
            <person name="Pangilinan J."/>
            <person name="Paulsen I."/>
            <person name="Piegu B."/>
            <person name="Poliakov A."/>
            <person name="Robbens S."/>
            <person name="Schmutz J."/>
            <person name="Toulza E."/>
            <person name="Wyss T."/>
            <person name="Zelensky A."/>
            <person name="Zhou K."/>
            <person name="Armbrust E.V."/>
            <person name="Bhattacharya D."/>
            <person name="Goodenough U.W."/>
            <person name="Van de Peer Y."/>
            <person name="Grigoriev I.V."/>
        </authorList>
    </citation>
    <scope>NUCLEOTIDE SEQUENCE [LARGE SCALE GENOMIC DNA]</scope>
    <source>
        <strain evidence="3">RCC299 / NOUM17</strain>
    </source>
</reference>
<feature type="compositionally biased region" description="Basic and acidic residues" evidence="1">
    <location>
        <begin position="1"/>
        <end position="10"/>
    </location>
</feature>
<dbReference type="OMA" id="CFITVAK"/>
<feature type="compositionally biased region" description="Low complexity" evidence="1">
    <location>
        <begin position="13"/>
        <end position="24"/>
    </location>
</feature>
<evidence type="ECO:0000313" key="3">
    <source>
        <dbReference type="Proteomes" id="UP000002009"/>
    </source>
</evidence>
<dbReference type="RefSeq" id="XP_002500294.1">
    <property type="nucleotide sequence ID" value="XM_002500248.1"/>
</dbReference>
<dbReference type="GeneID" id="8241484"/>
<feature type="region of interest" description="Disordered" evidence="1">
    <location>
        <begin position="1"/>
        <end position="51"/>
    </location>
</feature>
<keyword evidence="3" id="KW-1185">Reference proteome</keyword>
<organism evidence="2 3">
    <name type="scientific">Micromonas commoda (strain RCC299 / NOUM17 / CCMP2709)</name>
    <name type="common">Picoplanktonic green alga</name>
    <dbReference type="NCBI Taxonomy" id="296587"/>
    <lineage>
        <taxon>Eukaryota</taxon>
        <taxon>Viridiplantae</taxon>
        <taxon>Chlorophyta</taxon>
        <taxon>Mamiellophyceae</taxon>
        <taxon>Mamiellales</taxon>
        <taxon>Mamiellaceae</taxon>
        <taxon>Micromonas</taxon>
    </lineage>
</organism>
<feature type="compositionally biased region" description="Basic and acidic residues" evidence="1">
    <location>
        <begin position="245"/>
        <end position="254"/>
    </location>
</feature>
<proteinExistence type="predicted"/>
<evidence type="ECO:0000313" key="2">
    <source>
        <dbReference type="EMBL" id="ACO61552.1"/>
    </source>
</evidence>
<dbReference type="KEGG" id="mis:MICPUN_55705"/>